<keyword evidence="11" id="KW-1185">Reference proteome</keyword>
<evidence type="ECO:0000256" key="5">
    <source>
        <dbReference type="ARBA" id="ARBA00001954"/>
    </source>
</evidence>
<dbReference type="PROSITE" id="PS01085">
    <property type="entry name" value="RIBUL_P_3_EPIMER_1"/>
    <property type="match status" value="1"/>
</dbReference>
<name>A0A410QFX3_9FIRM</name>
<sequence>MNKFISPSIMCGDWANFDKNIKSFEENSIDYIHVDIMDGEFVPNFAFGTDFVSYLHKRTNIPLDIHLMVTNPNIKIDFFKFNPNDIVTFHIEASHNPLNTIKKIHSIPAKAGIALKPKTDVETLIPYIEQIELVLILTVHPGFAGQKLIPYTLNKIKQTRKLADYLNPNLLIEVDGNVSFENSGKMSQLGANVFVAGTSSLFNNADFNTNVVKLRNSIIRN</sequence>
<dbReference type="GO" id="GO:0005737">
    <property type="term" value="C:cytoplasm"/>
    <property type="evidence" value="ECO:0007669"/>
    <property type="project" value="UniProtKB-ARBA"/>
</dbReference>
<dbReference type="GO" id="GO:0046872">
    <property type="term" value="F:metal ion binding"/>
    <property type="evidence" value="ECO:0007669"/>
    <property type="project" value="UniProtKB-KW"/>
</dbReference>
<dbReference type="SUPFAM" id="SSF51366">
    <property type="entry name" value="Ribulose-phoshate binding barrel"/>
    <property type="match status" value="1"/>
</dbReference>
<dbReference type="NCBIfam" id="NF004076">
    <property type="entry name" value="PRK05581.1-4"/>
    <property type="match status" value="1"/>
</dbReference>
<evidence type="ECO:0000256" key="6">
    <source>
        <dbReference type="ARBA" id="ARBA00009541"/>
    </source>
</evidence>
<evidence type="ECO:0000256" key="3">
    <source>
        <dbReference type="ARBA" id="ARBA00001941"/>
    </source>
</evidence>
<dbReference type="InterPro" id="IPR013785">
    <property type="entry name" value="Aldolase_TIM"/>
</dbReference>
<dbReference type="RefSeq" id="WP_128753112.1">
    <property type="nucleotide sequence ID" value="NZ_CP035282.1"/>
</dbReference>
<comment type="cofactor">
    <cofactor evidence="4">
        <name>Zn(2+)</name>
        <dbReference type="ChEBI" id="CHEBI:29105"/>
    </cofactor>
</comment>
<dbReference type="CDD" id="cd00429">
    <property type="entry name" value="RPE"/>
    <property type="match status" value="1"/>
</dbReference>
<dbReference type="EMBL" id="CP035282">
    <property type="protein sequence ID" value="QAT62826.1"/>
    <property type="molecule type" value="Genomic_DNA"/>
</dbReference>
<dbReference type="AlphaFoldDB" id="A0A410QFX3"/>
<gene>
    <name evidence="10" type="ORF">EQM13_15240</name>
</gene>
<evidence type="ECO:0000313" key="10">
    <source>
        <dbReference type="EMBL" id="QAT62826.1"/>
    </source>
</evidence>
<evidence type="ECO:0000256" key="8">
    <source>
        <dbReference type="ARBA" id="ARBA00022723"/>
    </source>
</evidence>
<dbReference type="PANTHER" id="PTHR11749">
    <property type="entry name" value="RIBULOSE-5-PHOSPHATE-3-EPIMERASE"/>
    <property type="match status" value="1"/>
</dbReference>
<dbReference type="Pfam" id="PF00834">
    <property type="entry name" value="Ribul_P_3_epim"/>
    <property type="match status" value="1"/>
</dbReference>
<comment type="similarity">
    <text evidence="6">Belongs to the ribulose-phosphate 3-epimerase family.</text>
</comment>
<comment type="cofactor">
    <cofactor evidence="2">
        <name>Mn(2+)</name>
        <dbReference type="ChEBI" id="CHEBI:29035"/>
    </cofactor>
</comment>
<comment type="catalytic activity">
    <reaction evidence="1">
        <text>D-ribulose 5-phosphate = D-xylulose 5-phosphate</text>
        <dbReference type="Rhea" id="RHEA:13677"/>
        <dbReference type="ChEBI" id="CHEBI:57737"/>
        <dbReference type="ChEBI" id="CHEBI:58121"/>
        <dbReference type="EC" id="5.1.3.1"/>
    </reaction>
</comment>
<protein>
    <recommendedName>
        <fullName evidence="7">ribulose-phosphate 3-epimerase</fullName>
        <ecNumber evidence="7">5.1.3.1</ecNumber>
    </recommendedName>
</protein>
<evidence type="ECO:0000256" key="7">
    <source>
        <dbReference type="ARBA" id="ARBA00013188"/>
    </source>
</evidence>
<dbReference type="Proteomes" id="UP000287969">
    <property type="component" value="Chromosome"/>
</dbReference>
<comment type="cofactor">
    <cofactor evidence="3">
        <name>Co(2+)</name>
        <dbReference type="ChEBI" id="CHEBI:48828"/>
    </cofactor>
</comment>
<evidence type="ECO:0000256" key="1">
    <source>
        <dbReference type="ARBA" id="ARBA00001782"/>
    </source>
</evidence>
<dbReference type="EC" id="5.1.3.1" evidence="7"/>
<dbReference type="OrthoDB" id="1645589at2"/>
<keyword evidence="9" id="KW-0413">Isomerase</keyword>
<organism evidence="10 11">
    <name type="scientific">Acidilutibacter cellobiosedens</name>
    <dbReference type="NCBI Taxonomy" id="2507161"/>
    <lineage>
        <taxon>Bacteria</taxon>
        <taxon>Bacillati</taxon>
        <taxon>Bacillota</taxon>
        <taxon>Tissierellia</taxon>
        <taxon>Tissierellales</taxon>
        <taxon>Acidilutibacteraceae</taxon>
        <taxon>Acidilutibacter</taxon>
    </lineage>
</organism>
<dbReference type="KEGG" id="spoa:EQM13_15240"/>
<dbReference type="Gene3D" id="3.20.20.70">
    <property type="entry name" value="Aldolase class I"/>
    <property type="match status" value="1"/>
</dbReference>
<evidence type="ECO:0000256" key="4">
    <source>
        <dbReference type="ARBA" id="ARBA00001947"/>
    </source>
</evidence>
<accession>A0A410QFX3</accession>
<dbReference type="InterPro" id="IPR011060">
    <property type="entry name" value="RibuloseP-bd_barrel"/>
</dbReference>
<keyword evidence="8" id="KW-0479">Metal-binding</keyword>
<dbReference type="InterPro" id="IPR000056">
    <property type="entry name" value="Ribul_P_3_epim-like"/>
</dbReference>
<evidence type="ECO:0000256" key="9">
    <source>
        <dbReference type="ARBA" id="ARBA00023235"/>
    </source>
</evidence>
<reference evidence="11" key="1">
    <citation type="submission" date="2019-01" db="EMBL/GenBank/DDBJ databases">
        <title>Draft genomes of a novel of Sporanaerobacter strains.</title>
        <authorList>
            <person name="Ma S."/>
        </authorList>
    </citation>
    <scope>NUCLEOTIDE SEQUENCE [LARGE SCALE GENOMIC DNA]</scope>
    <source>
        <strain evidence="11">NJN-17</strain>
    </source>
</reference>
<evidence type="ECO:0000256" key="2">
    <source>
        <dbReference type="ARBA" id="ARBA00001936"/>
    </source>
</evidence>
<dbReference type="FunFam" id="3.20.20.70:FF:000004">
    <property type="entry name" value="Ribulose-phosphate 3-epimerase"/>
    <property type="match status" value="1"/>
</dbReference>
<proteinExistence type="inferred from homology"/>
<dbReference type="GO" id="GO:0005975">
    <property type="term" value="P:carbohydrate metabolic process"/>
    <property type="evidence" value="ECO:0007669"/>
    <property type="project" value="InterPro"/>
</dbReference>
<dbReference type="GO" id="GO:0004750">
    <property type="term" value="F:D-ribulose-phosphate 3-epimerase activity"/>
    <property type="evidence" value="ECO:0007669"/>
    <property type="project" value="UniProtKB-EC"/>
</dbReference>
<comment type="cofactor">
    <cofactor evidence="5">
        <name>Fe(2+)</name>
        <dbReference type="ChEBI" id="CHEBI:29033"/>
    </cofactor>
</comment>
<evidence type="ECO:0000313" key="11">
    <source>
        <dbReference type="Proteomes" id="UP000287969"/>
    </source>
</evidence>